<evidence type="ECO:0000256" key="5">
    <source>
        <dbReference type="ARBA" id="ARBA00022989"/>
    </source>
</evidence>
<dbReference type="EMBL" id="CP053835">
    <property type="protein sequence ID" value="QKF78090.1"/>
    <property type="molecule type" value="Genomic_DNA"/>
</dbReference>
<feature type="domain" description="Mce/MlaD" evidence="8">
    <location>
        <begin position="769"/>
        <end position="829"/>
    </location>
</feature>
<feature type="domain" description="Mce/MlaD" evidence="8">
    <location>
        <begin position="648"/>
        <end position="706"/>
    </location>
</feature>
<feature type="domain" description="Mce/MlaD" evidence="8">
    <location>
        <begin position="295"/>
        <end position="380"/>
    </location>
</feature>
<evidence type="ECO:0000256" key="6">
    <source>
        <dbReference type="ARBA" id="ARBA00023136"/>
    </source>
</evidence>
<gene>
    <name evidence="9" type="primary">pqiB</name>
    <name evidence="9" type="ORF">ADFLV_2081</name>
</gene>
<organism evidence="9 10">
    <name type="scientific">Arcobacter defluvii</name>
    <dbReference type="NCBI Taxonomy" id="873191"/>
    <lineage>
        <taxon>Bacteria</taxon>
        <taxon>Pseudomonadati</taxon>
        <taxon>Campylobacterota</taxon>
        <taxon>Epsilonproteobacteria</taxon>
        <taxon>Campylobacterales</taxon>
        <taxon>Arcobacteraceae</taxon>
        <taxon>Arcobacter</taxon>
    </lineage>
</organism>
<sequence length="888" mass="100671">MSNDLIKEEQKEPVVYKAKIEEKKSISFVWILPLIVLGILGWIAYESYMKKGTNITVVFKSAEGLKENVTPLEYKGLQLGKVTKISMHEDLKSVKVNILVNNDVARYVASEGSDFWIKKPTVSLTKVSGLNTLISGYKIELSPKFKTQEEYAKGAYKSYFEGLDSQPNDEFDDNGYYISLIANDKSNIEVGTPIFYNKFQIGEITAKEFVFEKVYFTAYIYDKFNYLVNKSSKFVINEALKVKYGASGLNIELGSLYSALVGGVTVVTPNKDAQKISKDEVCLLYGKEDDLKNKEYFNISFSDVNGIEENTPIIFKGIEIGKILEVNLNKNILNTKAFVYEEYKYLLTNKTKFFVEEPTISFDGVKNLGNIVKGNFISLEYKKGDFSNNFIAINKKDLNKISSSVKVELLSESLNSISEKSKVYYKNIEIGRVDSYVLTPDLKNVKITIFIDDKYKDLINDHNLFYDMSSKLVEMKSLNLNVNYSGIEPLLNGAIGLIAEKRSDEKLTKKEFKLYSSFKDVERLKRFYNSGFTIEADFDNSFEIKQDMAIVYKNQEIGFVKDIKFDDKKSKVNLFIYSPYKKYITDKSRFFKQGIVNFKASLSGVIFEVDNFSSLIDGSIHLDNSSTTTLSKYQIFASEDEMNKAINSVTIVFDDVEGLQENFSQLTYKGVNVGKVKKISLNEKQKVEVQALIYDDYSSFTKEGTVYYLKKPRISLQEIANAGSTVMAVNIGVIKSESLNRQTKFVGLETQPSVEKSQFGTVFKVEDLTASSVNVDAPVYYKNVQIGKVSKIDLSEDGSKVVVDCLIYDKYTKLIRKNSEFYDISGFEMKFSIFSGSKIESNTFTSLLKGGLVVVTPYEYGEIANPKDKFTLVKTLREDWKSISPSIK</sequence>
<dbReference type="GO" id="GO:0005886">
    <property type="term" value="C:plasma membrane"/>
    <property type="evidence" value="ECO:0007669"/>
    <property type="project" value="UniProtKB-SubCell"/>
</dbReference>
<evidence type="ECO:0000259" key="8">
    <source>
        <dbReference type="Pfam" id="PF02470"/>
    </source>
</evidence>
<reference evidence="9 10" key="1">
    <citation type="submission" date="2020-05" db="EMBL/GenBank/DDBJ databases">
        <title>Complete genome sequencing of Campylobacter and Arcobacter type strains.</title>
        <authorList>
            <person name="Miller W.G."/>
            <person name="Yee E."/>
        </authorList>
    </citation>
    <scope>NUCLEOTIDE SEQUENCE [LARGE SCALE GENOMIC DNA]</scope>
    <source>
        <strain evidence="9 10">LMG 25694</strain>
    </source>
</reference>
<comment type="subcellular location">
    <subcellularLocation>
        <location evidence="1">Cell inner membrane</location>
    </subcellularLocation>
</comment>
<evidence type="ECO:0000313" key="10">
    <source>
        <dbReference type="Proteomes" id="UP000503313"/>
    </source>
</evidence>
<name>A0AAE7BEN1_9BACT</name>
<dbReference type="InterPro" id="IPR003399">
    <property type="entry name" value="Mce/MlaD"/>
</dbReference>
<feature type="transmembrane region" description="Helical" evidence="7">
    <location>
        <begin position="26"/>
        <end position="45"/>
    </location>
</feature>
<evidence type="ECO:0000256" key="3">
    <source>
        <dbReference type="ARBA" id="ARBA00022519"/>
    </source>
</evidence>
<evidence type="ECO:0000256" key="7">
    <source>
        <dbReference type="SAM" id="Phobius"/>
    </source>
</evidence>
<dbReference type="Proteomes" id="UP000503313">
    <property type="component" value="Chromosome"/>
</dbReference>
<evidence type="ECO:0000313" key="9">
    <source>
        <dbReference type="EMBL" id="QKF78090.1"/>
    </source>
</evidence>
<evidence type="ECO:0000256" key="2">
    <source>
        <dbReference type="ARBA" id="ARBA00022475"/>
    </source>
</evidence>
<keyword evidence="4 7" id="KW-0812">Transmembrane</keyword>
<keyword evidence="5 7" id="KW-1133">Transmembrane helix</keyword>
<protein>
    <submittedName>
        <fullName evidence="9">Paraquat-inducible protein B</fullName>
    </submittedName>
</protein>
<keyword evidence="10" id="KW-1185">Reference proteome</keyword>
<dbReference type="InterPro" id="IPR051800">
    <property type="entry name" value="PqiA-PqiB_transport"/>
</dbReference>
<dbReference type="KEGG" id="adz:ADFLV_2081"/>
<evidence type="ECO:0000256" key="1">
    <source>
        <dbReference type="ARBA" id="ARBA00004533"/>
    </source>
</evidence>
<keyword evidence="2" id="KW-1003">Cell membrane</keyword>
<dbReference type="Pfam" id="PF02470">
    <property type="entry name" value="MlaD"/>
    <property type="match status" value="5"/>
</dbReference>
<dbReference type="AlphaFoldDB" id="A0AAE7BEN1"/>
<evidence type="ECO:0000256" key="4">
    <source>
        <dbReference type="ARBA" id="ARBA00022692"/>
    </source>
</evidence>
<dbReference type="PANTHER" id="PTHR30462">
    <property type="entry name" value="INTERMEMBRANE TRANSPORT PROTEIN PQIB-RELATED"/>
    <property type="match status" value="1"/>
</dbReference>
<dbReference type="RefSeq" id="WP_129011172.1">
    <property type="nucleotide sequence ID" value="NZ_CP053835.1"/>
</dbReference>
<feature type="domain" description="Mce/MlaD" evidence="8">
    <location>
        <begin position="406"/>
        <end position="469"/>
    </location>
</feature>
<accession>A0AAE7BEN1</accession>
<keyword evidence="3" id="KW-0997">Cell inner membrane</keyword>
<keyword evidence="6 7" id="KW-0472">Membrane</keyword>
<feature type="domain" description="Mce/MlaD" evidence="8">
    <location>
        <begin position="52"/>
        <end position="143"/>
    </location>
</feature>
<dbReference type="PANTHER" id="PTHR30462:SF0">
    <property type="entry name" value="INTERMEMBRANE TRANSPORT PROTEIN YEBT"/>
    <property type="match status" value="1"/>
</dbReference>
<proteinExistence type="predicted"/>